<organism evidence="2 3">
    <name type="scientific">Xylaria bambusicola</name>
    <dbReference type="NCBI Taxonomy" id="326684"/>
    <lineage>
        <taxon>Eukaryota</taxon>
        <taxon>Fungi</taxon>
        <taxon>Dikarya</taxon>
        <taxon>Ascomycota</taxon>
        <taxon>Pezizomycotina</taxon>
        <taxon>Sordariomycetes</taxon>
        <taxon>Xylariomycetidae</taxon>
        <taxon>Xylariales</taxon>
        <taxon>Xylariaceae</taxon>
        <taxon>Xylaria</taxon>
    </lineage>
</organism>
<feature type="compositionally biased region" description="Pro residues" evidence="1">
    <location>
        <begin position="84"/>
        <end position="101"/>
    </location>
</feature>
<reference evidence="2 3" key="1">
    <citation type="submission" date="2023-10" db="EMBL/GenBank/DDBJ databases">
        <title>Draft genome sequence of Xylaria bambusicola isolate GMP-LS, the root and basal stem rot pathogen of sugarcane in Indonesia.</title>
        <authorList>
            <person name="Selvaraj P."/>
            <person name="Muralishankar V."/>
            <person name="Muruganantham S."/>
            <person name="Sp S."/>
            <person name="Haryani S."/>
            <person name="Lau K.J.X."/>
            <person name="Naqvi N.I."/>
        </authorList>
    </citation>
    <scope>NUCLEOTIDE SEQUENCE [LARGE SCALE GENOMIC DNA]</scope>
    <source>
        <strain evidence="2">GMP-LS</strain>
    </source>
</reference>
<gene>
    <name evidence="2" type="ORF">RRF57_006958</name>
</gene>
<evidence type="ECO:0000313" key="2">
    <source>
        <dbReference type="EMBL" id="KAK5631244.1"/>
    </source>
</evidence>
<feature type="region of interest" description="Disordered" evidence="1">
    <location>
        <begin position="1"/>
        <end position="108"/>
    </location>
</feature>
<dbReference type="Proteomes" id="UP001305414">
    <property type="component" value="Unassembled WGS sequence"/>
</dbReference>
<accession>A0AAN7UUE1</accession>
<feature type="compositionally biased region" description="Polar residues" evidence="1">
    <location>
        <begin position="17"/>
        <end position="33"/>
    </location>
</feature>
<evidence type="ECO:0000256" key="1">
    <source>
        <dbReference type="SAM" id="MobiDB-lite"/>
    </source>
</evidence>
<feature type="compositionally biased region" description="Low complexity" evidence="1">
    <location>
        <begin position="57"/>
        <end position="83"/>
    </location>
</feature>
<evidence type="ECO:0000313" key="3">
    <source>
        <dbReference type="Proteomes" id="UP001305414"/>
    </source>
</evidence>
<keyword evidence="3" id="KW-1185">Reference proteome</keyword>
<name>A0AAN7UUE1_9PEZI</name>
<comment type="caution">
    <text evidence="2">The sequence shown here is derived from an EMBL/GenBank/DDBJ whole genome shotgun (WGS) entry which is preliminary data.</text>
</comment>
<dbReference type="EMBL" id="JAWHQM010000019">
    <property type="protein sequence ID" value="KAK5631244.1"/>
    <property type="molecule type" value="Genomic_DNA"/>
</dbReference>
<dbReference type="AlphaFoldDB" id="A0AAN7UUE1"/>
<proteinExistence type="predicted"/>
<sequence>MIVHGASHQGHHDLATGSRQGFPGNSSVQTNARVRNADMKATEILRRKVMRHDNGPSARRQLLASSLSAGSGRTGTHSNANHSPHPPSPPHPPVPNPPPPNGRRACWL</sequence>
<feature type="compositionally biased region" description="Basic and acidic residues" evidence="1">
    <location>
        <begin position="35"/>
        <end position="54"/>
    </location>
</feature>
<protein>
    <submittedName>
        <fullName evidence="2">Uncharacterized protein</fullName>
    </submittedName>
</protein>